<name>E1X5I7_HALMS</name>
<dbReference type="STRING" id="862908.BMS_2518"/>
<keyword evidence="11" id="KW-1185">Reference proteome</keyword>
<evidence type="ECO:0000313" key="10">
    <source>
        <dbReference type="EMBL" id="CBW27308.1"/>
    </source>
</evidence>
<dbReference type="NCBIfam" id="NF005298">
    <property type="entry name" value="PRK06826.1"/>
    <property type="match status" value="1"/>
</dbReference>
<dbReference type="KEGG" id="bmx:BMS_2518"/>
<dbReference type="InterPro" id="IPR011708">
    <property type="entry name" value="DNA_pol3_alpha_NTPase_dom"/>
</dbReference>
<dbReference type="InterPro" id="IPR048472">
    <property type="entry name" value="DNA_pol_IIIA_C"/>
</dbReference>
<keyword evidence="6" id="KW-0235">DNA replication</keyword>
<dbReference type="Pfam" id="PF20914">
    <property type="entry name" value="DNA_pol_IIIA_C"/>
    <property type="match status" value="1"/>
</dbReference>
<dbReference type="GO" id="GO:0005737">
    <property type="term" value="C:cytoplasm"/>
    <property type="evidence" value="ECO:0007669"/>
    <property type="project" value="UniProtKB-SubCell"/>
</dbReference>
<dbReference type="Pfam" id="PF02811">
    <property type="entry name" value="PHP"/>
    <property type="match status" value="1"/>
</dbReference>
<dbReference type="Gene3D" id="1.10.10.1600">
    <property type="entry name" value="Bacterial DNA polymerase III alpha subunit, thumb domain"/>
    <property type="match status" value="1"/>
</dbReference>
<keyword evidence="5" id="KW-0548">Nucleotidyltransferase</keyword>
<evidence type="ECO:0000256" key="2">
    <source>
        <dbReference type="ARBA" id="ARBA00012417"/>
    </source>
</evidence>
<dbReference type="Pfam" id="PF07733">
    <property type="entry name" value="DNA_pol3_alpha"/>
    <property type="match status" value="1"/>
</dbReference>
<dbReference type="Gene3D" id="1.10.150.870">
    <property type="match status" value="1"/>
</dbReference>
<dbReference type="EC" id="2.7.7.7" evidence="2"/>
<evidence type="ECO:0000256" key="3">
    <source>
        <dbReference type="ARBA" id="ARBA00019114"/>
    </source>
</evidence>
<evidence type="ECO:0000256" key="6">
    <source>
        <dbReference type="ARBA" id="ARBA00022705"/>
    </source>
</evidence>
<dbReference type="InterPro" id="IPR016195">
    <property type="entry name" value="Pol/histidinol_Pase-like"/>
</dbReference>
<dbReference type="Gene3D" id="3.20.20.140">
    <property type="entry name" value="Metal-dependent hydrolases"/>
    <property type="match status" value="1"/>
</dbReference>
<sequence length="1215" mass="137967">MYHEAFNMSENESSSLLETHPNSFVHLHLHTQYSLLDGAIRLKDLIPAAKEMGVPAIAQTDHGNMFGAIDFYKRCKSAGIKPILGSEIYFTPGSRFDRKSARRSARVSNQDEEESNHHIHHLILLAKNNIGYQNLCKLLSRAYLEGFYYKPRADIELLKEYSEGLICTTACLKGEVGYNFFTGQDEKAVRAIEKLQEVFGYEDFYLEIQENGIPEQADVNRKVLEYAKEKKVKVVATNDAHYMTPEDATAQEVLLCIQTGKSFADENRMKMTSQEFYYKSPEKMREQFHYAPEACDATLEIADKCNVELNWTDEQGNQIYHLPDYPIDTGETEDDYFRRMCKEGLEERFRGPHFTKLVSEDNWKAELEPKYWERLKYEVDMIIEMGFPGYFLIVADFIQWSKNNGIPVGPGRGSGAGSLAAYAMTITNIDPLPYNLLFERFINPERISMPDFDVDFCQAGRQRVIEYVTEKYGEEKVGQIITFGKLQAKAVVKDVSRVFDLSFAEANMLSKLIPDELGINLEKAIEMEPKIQELIDTDSKIRQIFTISRRLEGLYRHAGIHAAGVIITSKPLVEYCPLFKGAKGEKVVQFDKDFSEEIGLVKFDFLGLKTLTVIDYASKFVQRDHVKDFDIEEIDYEDKKVYDFIGDGNTIGVFQLESSGMIDLCKRIMPDSIDDITAINALYRPGPMGSGMHDQFVEIKHGRQKEHYAFEELRPLLKDTYGIIVYQEQVMNIARVLAGYTLGQADILRKAMGKKKIALIEEHREIFLKGAAERGFDVEKAGELYQLMASFAEYGFNKSHAVAYSYISFQTAFLKYYYPACFFAGLLSTELSNTDKVTVYINDAKNHGVEVLPPDVNESLWLFNVIGQNIRFGMGAIKNVGENAVEELVREREENGPFKGFIDFCTRVSLKIVNNRVIESLIKVGAFDECETKLNRKTMLENAELIVTYAKKLQHEKELGQVSLFDMGGSSSDDDGSNDPMKMLDIQITNDFDDREKLAYEAQLMGIYVSGHPLDRYSDIMGKLASMDIAAARDLTGGDKREMMLAGLISEKRDIMTKKGDRMCFAQLEDLSGKIECIVFPKVFAEFGELLSGDEPVLMSGNVNLAEEPRKFFPTNVKLLKDQAEDRVTSIRINVKMEELTETKLDRFKQVLLSYRGSVPAHVIFSANDGRARLPLGEDFLVNPTPQMAARVNELFNGNSVQFIVDGRVEDPAMQ</sequence>
<protein>
    <recommendedName>
        <fullName evidence="3">DNA polymerase III subunit alpha</fullName>
        <ecNumber evidence="2">2.7.7.7</ecNumber>
    </recommendedName>
</protein>
<dbReference type="AlphaFoldDB" id="E1X5I7"/>
<keyword evidence="7" id="KW-0239">DNA-directed DNA polymerase</keyword>
<dbReference type="Proteomes" id="UP000008963">
    <property type="component" value="Chromosome"/>
</dbReference>
<evidence type="ECO:0000259" key="9">
    <source>
        <dbReference type="SMART" id="SM00481"/>
    </source>
</evidence>
<dbReference type="GO" id="GO:0006260">
    <property type="term" value="P:DNA replication"/>
    <property type="evidence" value="ECO:0007669"/>
    <property type="project" value="UniProtKB-KW"/>
</dbReference>
<dbReference type="PATRIC" id="fig|862908.3.peg.2403"/>
<dbReference type="Pfam" id="PF01336">
    <property type="entry name" value="tRNA_anti-codon"/>
    <property type="match status" value="1"/>
</dbReference>
<organism evidence="10 11">
    <name type="scientific">Halobacteriovorax marinus (strain ATCC BAA-682 / DSM 15412 / SJ)</name>
    <name type="common">Bacteriovorax marinus</name>
    <dbReference type="NCBI Taxonomy" id="862908"/>
    <lineage>
        <taxon>Bacteria</taxon>
        <taxon>Pseudomonadati</taxon>
        <taxon>Bdellovibrionota</taxon>
        <taxon>Bacteriovoracia</taxon>
        <taxon>Bacteriovoracales</taxon>
        <taxon>Halobacteriovoraceae</taxon>
        <taxon>Halobacteriovorax</taxon>
    </lineage>
</organism>
<dbReference type="InterPro" id="IPR004365">
    <property type="entry name" value="NA-bd_OB_tRNA"/>
</dbReference>
<evidence type="ECO:0000256" key="7">
    <source>
        <dbReference type="ARBA" id="ARBA00022932"/>
    </source>
</evidence>
<dbReference type="CDD" id="cd12113">
    <property type="entry name" value="PHP_PolIIIA_DnaE3"/>
    <property type="match status" value="1"/>
</dbReference>
<evidence type="ECO:0000256" key="4">
    <source>
        <dbReference type="ARBA" id="ARBA00022679"/>
    </source>
</evidence>
<dbReference type="GO" id="GO:0003676">
    <property type="term" value="F:nucleic acid binding"/>
    <property type="evidence" value="ECO:0007669"/>
    <property type="project" value="InterPro"/>
</dbReference>
<dbReference type="eggNOG" id="COG0587">
    <property type="taxonomic scope" value="Bacteria"/>
</dbReference>
<evidence type="ECO:0000256" key="1">
    <source>
        <dbReference type="ARBA" id="ARBA00004496"/>
    </source>
</evidence>
<dbReference type="PANTHER" id="PTHR32294:SF0">
    <property type="entry name" value="DNA POLYMERASE III SUBUNIT ALPHA"/>
    <property type="match status" value="1"/>
</dbReference>
<gene>
    <name evidence="10" type="primary">dnaE</name>
    <name evidence="10" type="ordered locus">BMS_2518</name>
</gene>
<comment type="subcellular location">
    <subcellularLocation>
        <location evidence="1">Cytoplasm</location>
    </subcellularLocation>
</comment>
<dbReference type="Pfam" id="PF17657">
    <property type="entry name" value="DNA_pol3_finger"/>
    <property type="match status" value="1"/>
</dbReference>
<dbReference type="NCBIfam" id="NF004226">
    <property type="entry name" value="PRK05673.1"/>
    <property type="match status" value="1"/>
</dbReference>
<dbReference type="InterPro" id="IPR029460">
    <property type="entry name" value="DNAPol_HHH"/>
</dbReference>
<dbReference type="InterPro" id="IPR003141">
    <property type="entry name" value="Pol/His_phosphatase_N"/>
</dbReference>
<dbReference type="Pfam" id="PF14579">
    <property type="entry name" value="HHH_6"/>
    <property type="match status" value="1"/>
</dbReference>
<proteinExistence type="predicted"/>
<comment type="catalytic activity">
    <reaction evidence="8">
        <text>DNA(n) + a 2'-deoxyribonucleoside 5'-triphosphate = DNA(n+1) + diphosphate</text>
        <dbReference type="Rhea" id="RHEA:22508"/>
        <dbReference type="Rhea" id="RHEA-COMP:17339"/>
        <dbReference type="Rhea" id="RHEA-COMP:17340"/>
        <dbReference type="ChEBI" id="CHEBI:33019"/>
        <dbReference type="ChEBI" id="CHEBI:61560"/>
        <dbReference type="ChEBI" id="CHEBI:173112"/>
        <dbReference type="EC" id="2.7.7.7"/>
    </reaction>
</comment>
<dbReference type="EMBL" id="FQ312005">
    <property type="protein sequence ID" value="CBW27308.1"/>
    <property type="molecule type" value="Genomic_DNA"/>
</dbReference>
<dbReference type="GO" id="GO:0003887">
    <property type="term" value="F:DNA-directed DNA polymerase activity"/>
    <property type="evidence" value="ECO:0007669"/>
    <property type="project" value="UniProtKB-KW"/>
</dbReference>
<dbReference type="InterPro" id="IPR040982">
    <property type="entry name" value="DNA_pol3_finger"/>
</dbReference>
<reference evidence="11" key="1">
    <citation type="journal article" date="2013" name="ISME J.">
        <title>A small predatory core genome in the divergent marine Bacteriovorax marinus SJ and the terrestrial Bdellovibrio bacteriovorus.</title>
        <authorList>
            <person name="Crossman L.C."/>
            <person name="Chen H."/>
            <person name="Cerdeno-Tarraga A.M."/>
            <person name="Brooks K."/>
            <person name="Quail M.A."/>
            <person name="Pineiro S.A."/>
            <person name="Hobley L."/>
            <person name="Sockett R.E."/>
            <person name="Bentley S.D."/>
            <person name="Parkhill J."/>
            <person name="Williams H.N."/>
            <person name="Stine O.C."/>
        </authorList>
    </citation>
    <scope>NUCLEOTIDE SEQUENCE [LARGE SCALE GENOMIC DNA]</scope>
    <source>
        <strain evidence="11">ATCC BAA-682 / DSM 15412 / SJ</strain>
    </source>
</reference>
<dbReference type="InterPro" id="IPR004805">
    <property type="entry name" value="DnaE2/DnaE/PolC"/>
</dbReference>
<evidence type="ECO:0000256" key="5">
    <source>
        <dbReference type="ARBA" id="ARBA00022695"/>
    </source>
</evidence>
<dbReference type="CDD" id="cd04485">
    <property type="entry name" value="DnaE_OBF"/>
    <property type="match status" value="1"/>
</dbReference>
<evidence type="ECO:0000313" key="11">
    <source>
        <dbReference type="Proteomes" id="UP000008963"/>
    </source>
</evidence>
<keyword evidence="4" id="KW-0808">Transferase</keyword>
<evidence type="ECO:0000256" key="8">
    <source>
        <dbReference type="ARBA" id="ARBA00049244"/>
    </source>
</evidence>
<dbReference type="GO" id="GO:0008408">
    <property type="term" value="F:3'-5' exonuclease activity"/>
    <property type="evidence" value="ECO:0007669"/>
    <property type="project" value="InterPro"/>
</dbReference>
<dbReference type="InterPro" id="IPR004013">
    <property type="entry name" value="PHP_dom"/>
</dbReference>
<dbReference type="HOGENOM" id="CLU_001600_0_0_7"/>
<dbReference type="SMART" id="SM00481">
    <property type="entry name" value="POLIIIAc"/>
    <property type="match status" value="1"/>
</dbReference>
<accession>E1X5I7</accession>
<dbReference type="PANTHER" id="PTHR32294">
    <property type="entry name" value="DNA POLYMERASE III SUBUNIT ALPHA"/>
    <property type="match status" value="1"/>
</dbReference>
<dbReference type="InterPro" id="IPR041931">
    <property type="entry name" value="DNA_pol3_alpha_thumb_dom"/>
</dbReference>
<dbReference type="NCBIfam" id="TIGR00594">
    <property type="entry name" value="polc"/>
    <property type="match status" value="1"/>
</dbReference>
<feature type="domain" description="Polymerase/histidinol phosphatase N-terminal" evidence="9">
    <location>
        <begin position="25"/>
        <end position="92"/>
    </location>
</feature>
<dbReference type="SUPFAM" id="SSF89550">
    <property type="entry name" value="PHP domain-like"/>
    <property type="match status" value="1"/>
</dbReference>